<dbReference type="STRING" id="420662.Mpe_A1022"/>
<dbReference type="InterPro" id="IPR011761">
    <property type="entry name" value="ATP-grasp"/>
</dbReference>
<dbReference type="GO" id="GO:0046872">
    <property type="term" value="F:metal ion binding"/>
    <property type="evidence" value="ECO:0007669"/>
    <property type="project" value="InterPro"/>
</dbReference>
<dbReference type="Gene3D" id="3.30.1490.20">
    <property type="entry name" value="ATP-grasp fold, A domain"/>
    <property type="match status" value="1"/>
</dbReference>
<dbReference type="PANTHER" id="PTHR23135">
    <property type="entry name" value="MUR LIGASE FAMILY MEMBER"/>
    <property type="match status" value="1"/>
</dbReference>
<evidence type="ECO:0000313" key="7">
    <source>
        <dbReference type="Proteomes" id="UP000000366"/>
    </source>
</evidence>
<sequence length="755" mass="80812">MPHGMRPGAWCQGAGRAHNRASVLGCPGASSPPKMSKKNDLQLLRINYLRGPNIWTYRPVLETWLDLGELEDHPSHLLPGFNERLCALLPALEEHHCGVGERGGFLQRLREGTWCGHVLEHVVIELLNLAGMPTGFGQTRSTSQRGVYRMVFRAREEQVARAALAEGHRLLMAAINDEAFDVAAAVARVREQVDDTYFGPSTAAIVGAATERGIPHIRLNDGNLVQLGHGARQRRIWTAETDRTSAIAEGIAGDKDLTKRLLKSCGVPVPEGEVVDSVEAAWEAAQDIGLPVALKPTDGNHGRGVTLDLTSREDIEAAYAYADLHGSEVMVERHVPGQEHRLLVVGGRVVAAARGETAWVTGDGRSTVSELVDAQINTDPRRGETEDFPLGLIETDKDGAVLSDLQRQGLAPDAVPASGRRVLIQRNGNVAIDCSDQVHPEVDHIVSLAARVVGLDIAGVDVVAEDISRPLAEQGGAIVEVNAGPGLLMHLRPAEGMPRPVGQAIIDHLFAETESGRIPIVGVAGTRGTHTIARLVAWLVHLSGRHVGLACRDGLFLGGRRIEHGDCAHWEASHRLLINRQVEVAVVENGAEAILRDGLAYDRCQVGVVTDLDGAAALTAFDIRESDQMLKVLRTQVDVVLPDGVAVLNADDERVAELAGLCDGEVILYGVDAATPVLQAQRAQGGRAVFLRHGRAILATGGVETQGPEFTRGRMAEVPPETMLAAIAAAWALGIAPELAAAGIETFQLEPKTTH</sequence>
<dbReference type="InterPro" id="IPR013815">
    <property type="entry name" value="ATP_grasp_subdomain_1"/>
</dbReference>
<proteinExistence type="predicted"/>
<dbReference type="eggNOG" id="COG0189">
    <property type="taxonomic scope" value="Bacteria"/>
</dbReference>
<dbReference type="PROSITE" id="PS50975">
    <property type="entry name" value="ATP_GRASP"/>
    <property type="match status" value="1"/>
</dbReference>
<keyword evidence="1 6" id="KW-0436">Ligase</keyword>
<evidence type="ECO:0000256" key="3">
    <source>
        <dbReference type="ARBA" id="ARBA00022840"/>
    </source>
</evidence>
<evidence type="ECO:0000256" key="4">
    <source>
        <dbReference type="PROSITE-ProRule" id="PRU00409"/>
    </source>
</evidence>
<feature type="domain" description="ATP-grasp" evidence="5">
    <location>
        <begin position="259"/>
        <end position="510"/>
    </location>
</feature>
<keyword evidence="7" id="KW-1185">Reference proteome</keyword>
<evidence type="ECO:0000259" key="5">
    <source>
        <dbReference type="PROSITE" id="PS50975"/>
    </source>
</evidence>
<organism evidence="6 7">
    <name type="scientific">Methylibium petroleiphilum (strain ATCC BAA-1232 / LMG 22953 / PM1)</name>
    <dbReference type="NCBI Taxonomy" id="420662"/>
    <lineage>
        <taxon>Bacteria</taxon>
        <taxon>Pseudomonadati</taxon>
        <taxon>Pseudomonadota</taxon>
        <taxon>Betaproteobacteria</taxon>
        <taxon>Burkholderiales</taxon>
        <taxon>Sphaerotilaceae</taxon>
        <taxon>Methylibium</taxon>
    </lineage>
</organism>
<keyword evidence="3 4" id="KW-0067">ATP-binding</keyword>
<dbReference type="Pfam" id="PF13549">
    <property type="entry name" value="ATP-grasp_5"/>
    <property type="match status" value="1"/>
</dbReference>
<dbReference type="InterPro" id="IPR036565">
    <property type="entry name" value="Mur-like_cat_sf"/>
</dbReference>
<dbReference type="SUPFAM" id="SSF53623">
    <property type="entry name" value="MurD-like peptide ligases, catalytic domain"/>
    <property type="match status" value="1"/>
</dbReference>
<dbReference type="InterPro" id="IPR011810">
    <property type="entry name" value="Cya_phycin_syn"/>
</dbReference>
<evidence type="ECO:0000256" key="1">
    <source>
        <dbReference type="ARBA" id="ARBA00022598"/>
    </source>
</evidence>
<dbReference type="Gene3D" id="3.30.470.20">
    <property type="entry name" value="ATP-grasp fold, B domain"/>
    <property type="match status" value="1"/>
</dbReference>
<dbReference type="InterPro" id="IPR044019">
    <property type="entry name" value="Cyanophycin_syn_N"/>
</dbReference>
<dbReference type="PANTHER" id="PTHR23135:SF18">
    <property type="entry name" value="CYANOPHYCIN SYNTHETASE"/>
    <property type="match status" value="1"/>
</dbReference>
<evidence type="ECO:0000313" key="6">
    <source>
        <dbReference type="EMBL" id="ABM93984.1"/>
    </source>
</evidence>
<evidence type="ECO:0000256" key="2">
    <source>
        <dbReference type="ARBA" id="ARBA00022741"/>
    </source>
</evidence>
<dbReference type="EMBL" id="CP000555">
    <property type="protein sequence ID" value="ABM93984.1"/>
    <property type="molecule type" value="Genomic_DNA"/>
</dbReference>
<protein>
    <submittedName>
        <fullName evidence="6">Cyanophycin synthetase</fullName>
        <ecNumber evidence="6">6.-.-.-</ecNumber>
    </submittedName>
</protein>
<dbReference type="HOGENOM" id="CLU_016806_0_0_4"/>
<dbReference type="EC" id="6.-.-.-" evidence="6"/>
<accession>A2SEJ5</accession>
<gene>
    <name evidence="6" type="ordered locus">Mpe_A1022</name>
</gene>
<dbReference type="Proteomes" id="UP000000366">
    <property type="component" value="Chromosome"/>
</dbReference>
<dbReference type="KEGG" id="mpt:Mpe_A1022"/>
<dbReference type="AlphaFoldDB" id="A2SEJ5"/>
<dbReference type="eggNOG" id="COG0769">
    <property type="taxonomic scope" value="Bacteria"/>
</dbReference>
<dbReference type="SUPFAM" id="SSF56059">
    <property type="entry name" value="Glutathione synthetase ATP-binding domain-like"/>
    <property type="match status" value="1"/>
</dbReference>
<reference evidence="6 7" key="1">
    <citation type="journal article" date="2007" name="J. Bacteriol.">
        <title>Whole-genome analysis of the methyl tert-butyl ether-degrading beta-proteobacterium Methylibium petroleiphilum PM1.</title>
        <authorList>
            <person name="Kane S.R."/>
            <person name="Chakicherla A.Y."/>
            <person name="Chain P.S.G."/>
            <person name="Schmidt R."/>
            <person name="Shin M.W."/>
            <person name="Legler T.C."/>
            <person name="Scow K.M."/>
            <person name="Larimer F.W."/>
            <person name="Lucas S.M."/>
            <person name="Richardson P.M."/>
            <person name="Hristova K.R."/>
        </authorList>
    </citation>
    <scope>NUCLEOTIDE SEQUENCE [LARGE SCALE GENOMIC DNA]</scope>
    <source>
        <strain evidence="7">ATCC BAA-1232 / LMG 22953 / PM1</strain>
    </source>
</reference>
<keyword evidence="2 4" id="KW-0547">Nucleotide-binding</keyword>
<dbReference type="GO" id="GO:0016874">
    <property type="term" value="F:ligase activity"/>
    <property type="evidence" value="ECO:0007669"/>
    <property type="project" value="UniProtKB-KW"/>
</dbReference>
<dbReference type="NCBIfam" id="TIGR02068">
    <property type="entry name" value="cya_phycin_syn"/>
    <property type="match status" value="1"/>
</dbReference>
<dbReference type="Pfam" id="PF18921">
    <property type="entry name" value="Cyanophycin_syn"/>
    <property type="match status" value="1"/>
</dbReference>
<dbReference type="NCBIfam" id="NF010623">
    <property type="entry name" value="PRK14016.1"/>
    <property type="match status" value="1"/>
</dbReference>
<name>A2SEJ5_METPP</name>
<dbReference type="Gene3D" id="3.40.1190.10">
    <property type="entry name" value="Mur-like, catalytic domain"/>
    <property type="match status" value="1"/>
</dbReference>
<dbReference type="GO" id="GO:0005524">
    <property type="term" value="F:ATP binding"/>
    <property type="evidence" value="ECO:0007669"/>
    <property type="project" value="UniProtKB-UniRule"/>
</dbReference>